<keyword evidence="2" id="KW-0378">Hydrolase</keyword>
<dbReference type="Pfam" id="PF00561">
    <property type="entry name" value="Abhydrolase_1"/>
    <property type="match status" value="1"/>
</dbReference>
<dbReference type="InterPro" id="IPR000073">
    <property type="entry name" value="AB_hydrolase_1"/>
</dbReference>
<dbReference type="HOGENOM" id="CLU_020336_13_4_3"/>
<evidence type="ECO:0000259" key="1">
    <source>
        <dbReference type="Pfam" id="PF00561"/>
    </source>
</evidence>
<reference evidence="2" key="1">
    <citation type="submission" date="2009-01" db="EMBL/GenBank/DDBJ databases">
        <title>Complete sequence of chromosome Cyanothece sp. PCC 7425.</title>
        <authorList>
            <consortium name="US DOE Joint Genome Institute"/>
            <person name="Lucas S."/>
            <person name="Copeland A."/>
            <person name="Lapidus A."/>
            <person name="Glavina del Rio T."/>
            <person name="Dalin E."/>
            <person name="Tice H."/>
            <person name="Bruce D."/>
            <person name="Goodwin L."/>
            <person name="Pitluck S."/>
            <person name="Sims D."/>
            <person name="Meineke L."/>
            <person name="Brettin T."/>
            <person name="Detter J.C."/>
            <person name="Han C."/>
            <person name="Larimer F."/>
            <person name="Land M."/>
            <person name="Hauser L."/>
            <person name="Kyrpides N."/>
            <person name="Ovchinnikova G."/>
            <person name="Liberton M."/>
            <person name="Stoeckel J."/>
            <person name="Banerjee A."/>
            <person name="Singh A."/>
            <person name="Page L."/>
            <person name="Sato H."/>
            <person name="Zhao L."/>
            <person name="Sherman L."/>
            <person name="Pakrasi H."/>
            <person name="Richardson P."/>
        </authorList>
    </citation>
    <scope>NUCLEOTIDE SEQUENCE</scope>
    <source>
        <strain evidence="2">PCC 7425</strain>
    </source>
</reference>
<dbReference type="AlphaFoldDB" id="B8HRI6"/>
<dbReference type="ESTHER" id="cyap4-b8hri6">
    <property type="family name" value="6_AlphaBeta_hydrolase"/>
</dbReference>
<evidence type="ECO:0000313" key="2">
    <source>
        <dbReference type="EMBL" id="ACL45853.1"/>
    </source>
</evidence>
<dbReference type="STRING" id="395961.Cyan7425_3531"/>
<dbReference type="PRINTS" id="PR00111">
    <property type="entry name" value="ABHYDROLASE"/>
</dbReference>
<dbReference type="OrthoDB" id="526428at2"/>
<proteinExistence type="predicted"/>
<dbReference type="PANTHER" id="PTHR46438:SF2">
    <property type="entry name" value="ALPHA_BETA-HYDROLASES SUPERFAMILY PROTEIN"/>
    <property type="match status" value="1"/>
</dbReference>
<feature type="domain" description="AB hydrolase-1" evidence="1">
    <location>
        <begin position="57"/>
        <end position="286"/>
    </location>
</feature>
<name>B8HRI6_CYAP4</name>
<sequence length="329" mass="36217">MFTPPGFTQASLVTRLGRMVYYTASPQTWLTSKSSNAVADRDLALGNETSASLSSEPTLVFLHGFGGGSSAYEWSKVCPAFAAEYRILAPDLLGWGRSEHPARNYQIEDYLNTILEFIEQTCSEPPVVLASSLTAAFTIRAAILRPELFKALILTTPAGLSDFGEDYTRSFFAQLVSTPVLDRLLYSFGVATEAGIRNFMEQRQFAHADRVSAEMVKAYLLSAQQPNAEYAALSFVRGDLCFDLSAYMAQLTTPAAILWGRKSQFTSPELGQRLAGLNPRAVKVFQQMDEVGLTPQLELPAVTIGLIRRYLQLLPSESTAELKQEQTLT</sequence>
<dbReference type="InterPro" id="IPR029058">
    <property type="entry name" value="AB_hydrolase_fold"/>
</dbReference>
<protein>
    <submittedName>
        <fullName evidence="2">Alpha/beta hydrolase fold protein</fullName>
    </submittedName>
</protein>
<dbReference type="eggNOG" id="COG0596">
    <property type="taxonomic scope" value="Bacteria"/>
</dbReference>
<accession>B8HRI6</accession>
<dbReference type="KEGG" id="cyn:Cyan7425_3531"/>
<dbReference type="PANTHER" id="PTHR46438">
    <property type="entry name" value="ALPHA/BETA-HYDROLASES SUPERFAMILY PROTEIN"/>
    <property type="match status" value="1"/>
</dbReference>
<dbReference type="SUPFAM" id="SSF53474">
    <property type="entry name" value="alpha/beta-Hydrolases"/>
    <property type="match status" value="1"/>
</dbReference>
<dbReference type="GO" id="GO:0016787">
    <property type="term" value="F:hydrolase activity"/>
    <property type="evidence" value="ECO:0007669"/>
    <property type="project" value="UniProtKB-KW"/>
</dbReference>
<gene>
    <name evidence="2" type="ordered locus">Cyan7425_3531</name>
</gene>
<dbReference type="Gene3D" id="3.40.50.1820">
    <property type="entry name" value="alpha/beta hydrolase"/>
    <property type="match status" value="1"/>
</dbReference>
<organism evidence="2">
    <name type="scientific">Cyanothece sp. (strain PCC 7425 / ATCC 29141)</name>
    <dbReference type="NCBI Taxonomy" id="395961"/>
    <lineage>
        <taxon>Bacteria</taxon>
        <taxon>Bacillati</taxon>
        <taxon>Cyanobacteriota</taxon>
        <taxon>Cyanophyceae</taxon>
        <taxon>Gomontiellales</taxon>
        <taxon>Cyanothecaceae</taxon>
        <taxon>Cyanothece</taxon>
    </lineage>
</organism>
<dbReference type="EMBL" id="CP001344">
    <property type="protein sequence ID" value="ACL45853.1"/>
    <property type="molecule type" value="Genomic_DNA"/>
</dbReference>